<sequence length="164" mass="18665">MKKPKRKDTINATMQERLSALLVLFIGVMGVLLVFPLVDNYMVSFSFPSVVSFNRLGTYIISAWPVSVLLIIIGGYSFFTGDKNFIRFKMITIWSCRITMLGMIVATLFNWHFTTALDQHGYGICWKKSIYGETLYIKDGSECKKRGLSLMRKPRSAIESIESP</sequence>
<accession>A0ABY9PMA0</accession>
<feature type="transmembrane region" description="Helical" evidence="1">
    <location>
        <begin position="91"/>
        <end position="113"/>
    </location>
</feature>
<dbReference type="RefSeq" id="WP_196061851.1">
    <property type="nucleotide sequence ID" value="NZ_CP133586.1"/>
</dbReference>
<keyword evidence="1" id="KW-1133">Transmembrane helix</keyword>
<evidence type="ECO:0000313" key="3">
    <source>
        <dbReference type="Proteomes" id="UP001235341"/>
    </source>
</evidence>
<feature type="transmembrane region" description="Helical" evidence="1">
    <location>
        <begin position="58"/>
        <end position="79"/>
    </location>
</feature>
<proteinExistence type="predicted"/>
<evidence type="ECO:0000256" key="1">
    <source>
        <dbReference type="SAM" id="Phobius"/>
    </source>
</evidence>
<evidence type="ECO:0000313" key="2">
    <source>
        <dbReference type="EMBL" id="WMT14547.1"/>
    </source>
</evidence>
<organism evidence="2 3">
    <name type="scientific">Serratia fonticola</name>
    <dbReference type="NCBI Taxonomy" id="47917"/>
    <lineage>
        <taxon>Bacteria</taxon>
        <taxon>Pseudomonadati</taxon>
        <taxon>Pseudomonadota</taxon>
        <taxon>Gammaproteobacteria</taxon>
        <taxon>Enterobacterales</taxon>
        <taxon>Yersiniaceae</taxon>
        <taxon>Serratia</taxon>
    </lineage>
</organism>
<gene>
    <name evidence="2" type="ORF">RFB13_25760</name>
</gene>
<keyword evidence="1" id="KW-0472">Membrane</keyword>
<reference evidence="2 3" key="1">
    <citation type="submission" date="2023-08" db="EMBL/GenBank/DDBJ databases">
        <title>Complete Genome and Methylome dissection of Serratia fonticola NEB369.</title>
        <authorList>
            <person name="Fomenkov A."/>
            <person name="Roberts R.D."/>
        </authorList>
    </citation>
    <scope>NUCLEOTIDE SEQUENCE [LARGE SCALE GENOMIC DNA]</scope>
    <source>
        <strain evidence="2 3">NEB369</strain>
    </source>
</reference>
<dbReference type="Proteomes" id="UP001235341">
    <property type="component" value="Chromosome"/>
</dbReference>
<protein>
    <submittedName>
        <fullName evidence="2">DUF1240 domain-containing protein</fullName>
    </submittedName>
</protein>
<name>A0ABY9PMA0_SERFO</name>
<keyword evidence="3" id="KW-1185">Reference proteome</keyword>
<keyword evidence="1" id="KW-0812">Transmembrane</keyword>
<feature type="transmembrane region" description="Helical" evidence="1">
    <location>
        <begin position="20"/>
        <end position="38"/>
    </location>
</feature>
<dbReference type="EMBL" id="CP133586">
    <property type="protein sequence ID" value="WMT14547.1"/>
    <property type="molecule type" value="Genomic_DNA"/>
</dbReference>